<dbReference type="AlphaFoldDB" id="A0A0G0W892"/>
<protein>
    <submittedName>
        <fullName evidence="1">Uncharacterized protein</fullName>
    </submittedName>
</protein>
<dbReference type="EMBL" id="LCBL01000003">
    <property type="protein sequence ID" value="KKS09195.1"/>
    <property type="molecule type" value="Genomic_DNA"/>
</dbReference>
<comment type="caution">
    <text evidence="1">The sequence shown here is derived from an EMBL/GenBank/DDBJ whole genome shotgun (WGS) entry which is preliminary data.</text>
</comment>
<organism evidence="1 2">
    <name type="scientific">candidate division CPR2 bacterium GW2011_GWC1_41_48</name>
    <dbReference type="NCBI Taxonomy" id="1618344"/>
    <lineage>
        <taxon>Bacteria</taxon>
        <taxon>Bacteria division CPR2</taxon>
    </lineage>
</organism>
<accession>A0A0G0W892</accession>
<evidence type="ECO:0000313" key="2">
    <source>
        <dbReference type="Proteomes" id="UP000033869"/>
    </source>
</evidence>
<proteinExistence type="predicted"/>
<name>A0A0G0W892_UNCC2</name>
<sequence length="598" mass="69825">MDFDSLDQLRIVGPGNHLFLGLSGIYKDDLSVEKVYSKSGKLYVELIIKKNDVFLPDPVVRNVRRVRRLTEVAYEKRKNYQELVNQYPDLEPNYIYAEQLSERKRLFFRRRYAHHWYGSTFNLPKDIKLSRDERRRGFHLKLEGRDHIPVLIIAESDKIYRRKVKTVLTAPIIDLGVFDDKQELISNILDRTQAEIEHLITYDKTSGFEYGTIFPRDWMEAADLGEGDFPQEIIDYMYAQALKFVTKKGMGWHEDIVGEFRHERLEASAMLEANARIITRHMIDIEPRYILGLKVVSPEFVKENKMKLKNVAKFILSEARSKKVATFRKKPPRQRLYNKDEYWDAGNWRDSRSAYRYVSQPIAPYDVNVVYYPAALRLIRDFLEVLELEAPDIEDLILKWDKNQKRYEFFNEDGLLGSALALYEVEDNKNLTFKSLRVNHTDEASLFMYLEPAEDEALSFARRLLNSEYFFTPAGPTVVDHKSGFGTLDYHGEVIWIKQTAYTVLGLSKVIDSAYKKGWSDETIKILRNALLVTAENTIMAIAAMRGVPELYYFDSNKDRAAYYDSQEGIEAQMSKIQLWSAVGSRQIIRQYYKIVKG</sequence>
<gene>
    <name evidence="1" type="ORF">UU65_C0003G0250</name>
</gene>
<reference evidence="1 2" key="1">
    <citation type="journal article" date="2015" name="Nature">
        <title>rRNA introns, odd ribosomes, and small enigmatic genomes across a large radiation of phyla.</title>
        <authorList>
            <person name="Brown C.T."/>
            <person name="Hug L.A."/>
            <person name="Thomas B.C."/>
            <person name="Sharon I."/>
            <person name="Castelle C.J."/>
            <person name="Singh A."/>
            <person name="Wilkins M.J."/>
            <person name="Williams K.H."/>
            <person name="Banfield J.F."/>
        </authorList>
    </citation>
    <scope>NUCLEOTIDE SEQUENCE [LARGE SCALE GENOMIC DNA]</scope>
</reference>
<evidence type="ECO:0000313" key="1">
    <source>
        <dbReference type="EMBL" id="KKS09195.1"/>
    </source>
</evidence>
<dbReference type="Proteomes" id="UP000033869">
    <property type="component" value="Unassembled WGS sequence"/>
</dbReference>